<reference evidence="5" key="1">
    <citation type="submission" date="2018-07" db="EMBL/GenBank/DDBJ databases">
        <authorList>
            <person name="Quirk P.G."/>
            <person name="Krulwich T.A."/>
        </authorList>
    </citation>
    <scope>NUCLEOTIDE SEQUENCE</scope>
    <source>
        <strain evidence="5">Anand</strain>
    </source>
</reference>
<dbReference type="GO" id="GO:0005524">
    <property type="term" value="F:ATP binding"/>
    <property type="evidence" value="ECO:0007669"/>
    <property type="project" value="UniProtKB-KW"/>
</dbReference>
<dbReference type="GO" id="GO:0016887">
    <property type="term" value="F:ATP hydrolysis activity"/>
    <property type="evidence" value="ECO:0007669"/>
    <property type="project" value="InterPro"/>
</dbReference>
<gene>
    <name evidence="4" type="ORF">TAT_000380800</name>
    <name evidence="5" type="ORF">TAV_000380700</name>
</gene>
<evidence type="ECO:0000313" key="4">
    <source>
        <dbReference type="EMBL" id="SVP95100.1"/>
    </source>
</evidence>
<dbReference type="Gene3D" id="3.40.50.300">
    <property type="entry name" value="P-loop containing nucleotide triphosphate hydrolases"/>
    <property type="match status" value="1"/>
</dbReference>
<dbReference type="VEuPathDB" id="PiroplasmaDB:TA10970"/>
<dbReference type="SUPFAM" id="SSF52540">
    <property type="entry name" value="P-loop containing nucleoside triphosphate hydrolases"/>
    <property type="match status" value="1"/>
</dbReference>
<name>A0A3B0N263_THEAN</name>
<evidence type="ECO:0000313" key="5">
    <source>
        <dbReference type="EMBL" id="SVP95642.1"/>
    </source>
</evidence>
<dbReference type="InterPro" id="IPR027417">
    <property type="entry name" value="P-loop_NTPase"/>
</dbReference>
<protein>
    <submittedName>
        <fullName evidence="5">ATPase family associated with various cellular activities (AAA), putative</fullName>
    </submittedName>
</protein>
<dbReference type="InterPro" id="IPR003593">
    <property type="entry name" value="AAA+_ATPase"/>
</dbReference>
<keyword evidence="2" id="KW-0067">ATP-binding</keyword>
<feature type="domain" description="AAA+ ATPase" evidence="3">
    <location>
        <begin position="547"/>
        <end position="696"/>
    </location>
</feature>
<sequence length="788" mass="90873">MSISGLNIYSNISTDHWILDNYSNETQDKHYSEIIPNLENYFHYYWTVNDSNKLKPKSKSKNFTDKLSESLSEDLIRIAVSLVSFIDDSSSSIFSTDFSYEFKILKNSIFKIIRDSMFLSFYNIQNDSKLLPHRCFTIYSNKDLNFYEYVYRLLKNTFYKPLNRRKEPISDELSFIYTIDLSYYGGTFGPNFCYTNRCYLGTCCCRSCLKVIDCLDKNHKDPISSENLVKLLTNEQNSLAKFFIHNRKCSTLEYELLKITFNSLVLKDRIKEKLNLLLNDRNSSLKRLFKYCFVLIKNFEALFNCAVETEKSTVNFASLALDLLSEYSEIWDTLGLPLLSFAFLRSCGPGIGKFNSSEFCSDIHVIDESFLQNYSYSPMVILANSFSNLATISDGLFDENSKLLYLQESVKKYSKGGPKEVSNDQFSREMIKIIRGYTLDELKVLNRMAYCESLKDKCTNFGENYQKYLEKATCLRQITDFSSTLGIYPELSKFSNTHNLCPLKKVNGQIICRTGLESLVLTEKTKNELNSFLSEEICHFSKGKKRPSIGLVIKGDSGVGKTSLVHCMAQEMNSLLFFFNILSFLRPEVGLSEKILHSFLSKIWTHFSGSKQGPRRDLVKCVILLEGLEALKGEEGYLKRLISFICRELDEFKLRSTFALDYSVLFVTTCQEYSDLPSELLQEGRFSERLEMATPEMDENLVRKCFELFLNLRCDIHEQMDKLIQHIKKKNYLPLLSPLKIAEISRRAALQASTDIMSRYKNSGDMEDFEKNLISLETIIAALDSAFS</sequence>
<dbReference type="PANTHER" id="PTHR23077">
    <property type="entry name" value="AAA-FAMILY ATPASE"/>
    <property type="match status" value="1"/>
</dbReference>
<dbReference type="InterPro" id="IPR050168">
    <property type="entry name" value="AAA_ATPase_domain"/>
</dbReference>
<dbReference type="SMART" id="SM00382">
    <property type="entry name" value="AAA"/>
    <property type="match status" value="1"/>
</dbReference>
<organism evidence="5">
    <name type="scientific">Theileria annulata</name>
    <dbReference type="NCBI Taxonomy" id="5874"/>
    <lineage>
        <taxon>Eukaryota</taxon>
        <taxon>Sar</taxon>
        <taxon>Alveolata</taxon>
        <taxon>Apicomplexa</taxon>
        <taxon>Aconoidasida</taxon>
        <taxon>Piroplasmida</taxon>
        <taxon>Theileriidae</taxon>
        <taxon>Theileria</taxon>
    </lineage>
</organism>
<dbReference type="Pfam" id="PF00004">
    <property type="entry name" value="AAA"/>
    <property type="match status" value="1"/>
</dbReference>
<dbReference type="AlphaFoldDB" id="A0A3B0N263"/>
<dbReference type="EMBL" id="UIVS01000004">
    <property type="protein sequence ID" value="SVP95642.1"/>
    <property type="molecule type" value="Genomic_DNA"/>
</dbReference>
<evidence type="ECO:0000256" key="2">
    <source>
        <dbReference type="ARBA" id="ARBA00022840"/>
    </source>
</evidence>
<dbReference type="EMBL" id="UIVT01000004">
    <property type="protein sequence ID" value="SVP95100.1"/>
    <property type="molecule type" value="Genomic_DNA"/>
</dbReference>
<dbReference type="InterPro" id="IPR003959">
    <property type="entry name" value="ATPase_AAA_core"/>
</dbReference>
<evidence type="ECO:0000256" key="1">
    <source>
        <dbReference type="ARBA" id="ARBA00022741"/>
    </source>
</evidence>
<accession>A0A3B0N263</accession>
<evidence type="ECO:0000259" key="3">
    <source>
        <dbReference type="SMART" id="SM00382"/>
    </source>
</evidence>
<proteinExistence type="predicted"/>
<dbReference type="PANTHER" id="PTHR23077:SF171">
    <property type="entry name" value="NUCLEAR VALOSIN-CONTAINING PROTEIN-LIKE"/>
    <property type="match status" value="1"/>
</dbReference>
<keyword evidence="1" id="KW-0547">Nucleotide-binding</keyword>